<comment type="caution">
    <text evidence="1">The sequence shown here is derived from an EMBL/GenBank/DDBJ whole genome shotgun (WGS) entry which is preliminary data.</text>
</comment>
<keyword evidence="2" id="KW-1185">Reference proteome</keyword>
<gene>
    <name evidence="1" type="ORF">C4N23_11995</name>
</gene>
<protein>
    <submittedName>
        <fullName evidence="1">Uncharacterized protein</fullName>
    </submittedName>
</protein>
<dbReference type="Proteomes" id="UP000250429">
    <property type="component" value="Unassembled WGS sequence"/>
</dbReference>
<dbReference type="AlphaFoldDB" id="A0A329U6T3"/>
<sequence length="107" mass="11763">MVGVMVKFQTLPVVIHKTPASVQKIVGVPTNAVLLCQCFGTEFAVRLGLVQRHNALLATCKPRTMLTQFVLDFSLRQNKSGGRFLALRSVDVLNLFCFGRDGGIQKT</sequence>
<evidence type="ECO:0000313" key="2">
    <source>
        <dbReference type="Proteomes" id="UP000250429"/>
    </source>
</evidence>
<evidence type="ECO:0000313" key="1">
    <source>
        <dbReference type="EMBL" id="RAW56834.1"/>
    </source>
</evidence>
<organism evidence="1 2">
    <name type="scientific">Faecalibacterium hattorii</name>
    <dbReference type="NCBI Taxonomy" id="2935520"/>
    <lineage>
        <taxon>Bacteria</taxon>
        <taxon>Bacillati</taxon>
        <taxon>Bacillota</taxon>
        <taxon>Clostridia</taxon>
        <taxon>Eubacteriales</taxon>
        <taxon>Oscillospiraceae</taxon>
        <taxon>Faecalibacterium</taxon>
    </lineage>
</organism>
<dbReference type="EMBL" id="PRLC01000019">
    <property type="protein sequence ID" value="RAW56834.1"/>
    <property type="molecule type" value="Genomic_DNA"/>
</dbReference>
<reference evidence="1 2" key="1">
    <citation type="submission" date="2018-02" db="EMBL/GenBank/DDBJ databases">
        <title>Complete genome sequencing of Faecalibacterium prausnitzii strains isolated from the human gut.</title>
        <authorList>
            <person name="Fitzgerald B.C."/>
            <person name="Shkoporov A.N."/>
            <person name="Ross P.R."/>
            <person name="Hill C."/>
        </authorList>
    </citation>
    <scope>NUCLEOTIDE SEQUENCE [LARGE SCALE GENOMIC DNA]</scope>
    <source>
        <strain evidence="1 2">APC922/41-1</strain>
    </source>
</reference>
<name>A0A329U6T3_9FIRM</name>
<accession>A0A329U6T3</accession>
<proteinExistence type="predicted"/>